<dbReference type="Proteomes" id="UP000050535">
    <property type="component" value="Unassembled WGS sequence"/>
</dbReference>
<evidence type="ECO:0000256" key="2">
    <source>
        <dbReference type="SAM" id="Phobius"/>
    </source>
</evidence>
<feature type="transmembrane region" description="Helical" evidence="2">
    <location>
        <begin position="38"/>
        <end position="60"/>
    </location>
</feature>
<evidence type="ECO:0000313" key="3">
    <source>
        <dbReference type="EMBL" id="KPN30026.1"/>
    </source>
</evidence>
<dbReference type="EMBL" id="LGUC01000001">
    <property type="protein sequence ID" value="KPN30026.1"/>
    <property type="molecule type" value="Genomic_DNA"/>
</dbReference>
<dbReference type="AlphaFoldDB" id="A0A0P7GN46"/>
<keyword evidence="2" id="KW-0812">Transmembrane</keyword>
<evidence type="ECO:0000256" key="1">
    <source>
        <dbReference type="SAM" id="MobiDB-lite"/>
    </source>
</evidence>
<gene>
    <name evidence="3" type="ORF">SY89_00748</name>
</gene>
<name>A0A0P7GN46_9EURY</name>
<keyword evidence="2" id="KW-0472">Membrane</keyword>
<sequence>MLLEQREVLLWQVDVVDAVDALLAQALVVVARARARGVFGVVLVVAVFAVAFALVAVLPITVAVSVDAPVVVLAADGLDRVVGQVRAGRDQRVDVALPDQAGDDLPHPGGHHRPRQREEDGAVVVLEHLGVHVGGLVDCGGADAGVAILLDELAHAHPRADGGVPDRVVLELPAFGLLPVIGVLTHTPVSWRYGLEAPDTWVPLPAAQSPVG</sequence>
<reference evidence="4" key="1">
    <citation type="submission" date="2013-11" db="EMBL/GenBank/DDBJ databases">
        <authorList>
            <person name="Hoang H.T."/>
            <person name="Killian M.L."/>
            <person name="Madson D.M."/>
            <person name="Arruda P.H.E."/>
            <person name="Sun D."/>
            <person name="Schwartz K.J."/>
            <person name="Yoon K."/>
        </authorList>
    </citation>
    <scope>NUCLEOTIDE SEQUENCE [LARGE SCALE GENOMIC DNA]</scope>
    <source>
        <strain evidence="4">CDK2</strain>
    </source>
</reference>
<organism evidence="3 4">
    <name type="scientific">Halolamina pelagica</name>
    <dbReference type="NCBI Taxonomy" id="699431"/>
    <lineage>
        <taxon>Archaea</taxon>
        <taxon>Methanobacteriati</taxon>
        <taxon>Methanobacteriota</taxon>
        <taxon>Stenosarchaea group</taxon>
        <taxon>Halobacteria</taxon>
        <taxon>Halobacteriales</taxon>
        <taxon>Haloferacaceae</taxon>
    </lineage>
</organism>
<proteinExistence type="predicted"/>
<evidence type="ECO:0000313" key="4">
    <source>
        <dbReference type="Proteomes" id="UP000050535"/>
    </source>
</evidence>
<comment type="caution">
    <text evidence="3">The sequence shown here is derived from an EMBL/GenBank/DDBJ whole genome shotgun (WGS) entry which is preliminary data.</text>
</comment>
<protein>
    <submittedName>
        <fullName evidence="3">Uncharacterized protein</fullName>
    </submittedName>
</protein>
<accession>A0A0P7GN46</accession>
<feature type="region of interest" description="Disordered" evidence="1">
    <location>
        <begin position="97"/>
        <end position="117"/>
    </location>
</feature>
<keyword evidence="4" id="KW-1185">Reference proteome</keyword>
<keyword evidence="2" id="KW-1133">Transmembrane helix</keyword>